<evidence type="ECO:0000259" key="11">
    <source>
        <dbReference type="Pfam" id="PF17921"/>
    </source>
</evidence>
<keyword evidence="3" id="KW-0548">Nucleotidyltransferase</keyword>
<keyword evidence="6" id="KW-0378">Hydrolase</keyword>
<reference evidence="12 13" key="1">
    <citation type="submission" date="2024-06" db="EMBL/GenBank/DDBJ databases">
        <title>A chromosome-level genome assembly of beet webworm, Loxostege sticticalis.</title>
        <authorList>
            <person name="Zhang Y."/>
        </authorList>
    </citation>
    <scope>NUCLEOTIDE SEQUENCE [LARGE SCALE GENOMIC DNA]</scope>
    <source>
        <strain evidence="12">AQ028</strain>
        <tissue evidence="12">Male pupae</tissue>
    </source>
</reference>
<evidence type="ECO:0000313" key="13">
    <source>
        <dbReference type="Proteomes" id="UP001549921"/>
    </source>
</evidence>
<dbReference type="FunFam" id="3.30.70.270:FF:000026">
    <property type="entry name" value="Transposon Ty3-G Gag-Pol polyprotein"/>
    <property type="match status" value="1"/>
</dbReference>
<protein>
    <recommendedName>
        <fullName evidence="1">RNA-directed DNA polymerase</fullName>
        <ecNumber evidence="1">2.7.7.49</ecNumber>
    </recommendedName>
</protein>
<dbReference type="Gene3D" id="2.40.70.10">
    <property type="entry name" value="Acid Proteases"/>
    <property type="match status" value="1"/>
</dbReference>
<evidence type="ECO:0000259" key="10">
    <source>
        <dbReference type="Pfam" id="PF17917"/>
    </source>
</evidence>
<dbReference type="InterPro" id="IPR021109">
    <property type="entry name" value="Peptidase_aspartic_dom_sf"/>
</dbReference>
<dbReference type="Pfam" id="PF17921">
    <property type="entry name" value="Integrase_H2C2"/>
    <property type="match status" value="1"/>
</dbReference>
<dbReference type="Gene3D" id="1.10.340.70">
    <property type="match status" value="1"/>
</dbReference>
<dbReference type="InterPro" id="IPR043502">
    <property type="entry name" value="DNA/RNA_pol_sf"/>
</dbReference>
<dbReference type="EC" id="2.7.7.49" evidence="1"/>
<dbReference type="Gene3D" id="3.10.10.10">
    <property type="entry name" value="HIV Type 1 Reverse Transcriptase, subunit A, domain 1"/>
    <property type="match status" value="1"/>
</dbReference>
<dbReference type="FunFam" id="3.10.10.10:FF:000003">
    <property type="entry name" value="Retrovirus-related Pol polyprotein from transposon 297-like Protein"/>
    <property type="match status" value="1"/>
</dbReference>
<dbReference type="GO" id="GO:0003964">
    <property type="term" value="F:RNA-directed DNA polymerase activity"/>
    <property type="evidence" value="ECO:0007669"/>
    <property type="project" value="UniProtKB-KW"/>
</dbReference>
<evidence type="ECO:0000313" key="12">
    <source>
        <dbReference type="EMBL" id="KAL0819458.1"/>
    </source>
</evidence>
<dbReference type="CDD" id="cd01647">
    <property type="entry name" value="RT_LTR"/>
    <property type="match status" value="1"/>
</dbReference>
<feature type="domain" description="Reverse transcriptase RNase H-like" evidence="10">
    <location>
        <begin position="757"/>
        <end position="857"/>
    </location>
</feature>
<gene>
    <name evidence="12" type="ORF">ABMA28_007563</name>
</gene>
<dbReference type="AlphaFoldDB" id="A0ABD0SK69"/>
<keyword evidence="7" id="KW-0695">RNA-directed DNA polymerase</keyword>
<dbReference type="CDD" id="cd09274">
    <property type="entry name" value="RNase_HI_RT_Ty3"/>
    <property type="match status" value="1"/>
</dbReference>
<dbReference type="CDD" id="cd05481">
    <property type="entry name" value="retropepsin_like_LTR_1"/>
    <property type="match status" value="1"/>
</dbReference>
<keyword evidence="5" id="KW-0255">Endonuclease</keyword>
<keyword evidence="4" id="KW-0540">Nuclease</keyword>
<dbReference type="PANTHER" id="PTHR37984">
    <property type="entry name" value="PROTEIN CBG26694"/>
    <property type="match status" value="1"/>
</dbReference>
<evidence type="ECO:0000256" key="4">
    <source>
        <dbReference type="ARBA" id="ARBA00022722"/>
    </source>
</evidence>
<organism evidence="12 13">
    <name type="scientific">Loxostege sticticalis</name>
    <name type="common">Beet webworm moth</name>
    <dbReference type="NCBI Taxonomy" id="481309"/>
    <lineage>
        <taxon>Eukaryota</taxon>
        <taxon>Metazoa</taxon>
        <taxon>Ecdysozoa</taxon>
        <taxon>Arthropoda</taxon>
        <taxon>Hexapoda</taxon>
        <taxon>Insecta</taxon>
        <taxon>Pterygota</taxon>
        <taxon>Neoptera</taxon>
        <taxon>Endopterygota</taxon>
        <taxon>Lepidoptera</taxon>
        <taxon>Glossata</taxon>
        <taxon>Ditrysia</taxon>
        <taxon>Pyraloidea</taxon>
        <taxon>Crambidae</taxon>
        <taxon>Pyraustinae</taxon>
        <taxon>Loxostege</taxon>
    </lineage>
</organism>
<dbReference type="GO" id="GO:0004519">
    <property type="term" value="F:endonuclease activity"/>
    <property type="evidence" value="ECO:0007669"/>
    <property type="project" value="UniProtKB-KW"/>
</dbReference>
<dbReference type="Proteomes" id="UP001549921">
    <property type="component" value="Unassembled WGS sequence"/>
</dbReference>
<comment type="caution">
    <text evidence="12">The sequence shown here is derived from an EMBL/GenBank/DDBJ whole genome shotgun (WGS) entry which is preliminary data.</text>
</comment>
<evidence type="ECO:0000256" key="3">
    <source>
        <dbReference type="ARBA" id="ARBA00022695"/>
    </source>
</evidence>
<dbReference type="SUPFAM" id="SSF50630">
    <property type="entry name" value="Acid proteases"/>
    <property type="match status" value="1"/>
</dbReference>
<evidence type="ECO:0000256" key="5">
    <source>
        <dbReference type="ARBA" id="ARBA00022759"/>
    </source>
</evidence>
<feature type="region of interest" description="Disordered" evidence="8">
    <location>
        <begin position="1043"/>
        <end position="1065"/>
    </location>
</feature>
<dbReference type="EMBL" id="JBEDNZ010000020">
    <property type="protein sequence ID" value="KAL0819458.1"/>
    <property type="molecule type" value="Genomic_DNA"/>
</dbReference>
<keyword evidence="2" id="KW-0808">Transferase</keyword>
<dbReference type="InterPro" id="IPR043128">
    <property type="entry name" value="Rev_trsase/Diguanyl_cyclase"/>
</dbReference>
<feature type="region of interest" description="Disordered" evidence="8">
    <location>
        <begin position="222"/>
        <end position="253"/>
    </location>
</feature>
<dbReference type="FunFam" id="1.10.340.70:FF:000003">
    <property type="entry name" value="Protein CBG25708"/>
    <property type="match status" value="1"/>
</dbReference>
<evidence type="ECO:0000259" key="9">
    <source>
        <dbReference type="Pfam" id="PF00078"/>
    </source>
</evidence>
<dbReference type="Gene3D" id="3.10.20.370">
    <property type="match status" value="1"/>
</dbReference>
<evidence type="ECO:0000256" key="7">
    <source>
        <dbReference type="ARBA" id="ARBA00022918"/>
    </source>
</evidence>
<dbReference type="Gene3D" id="3.30.70.270">
    <property type="match status" value="2"/>
</dbReference>
<proteinExistence type="predicted"/>
<dbReference type="Pfam" id="PF00078">
    <property type="entry name" value="RVT_1"/>
    <property type="match status" value="1"/>
</dbReference>
<dbReference type="InterPro" id="IPR000477">
    <property type="entry name" value="RT_dom"/>
</dbReference>
<accession>A0ABD0SK69</accession>
<sequence>METVLTPPLPFKYDENSMDTSGRNADWTRWKKGFEIYFKACQLKEKSPEIQINILLHIIGEQCREVVDQSKKICTTQQQVIDILDEHFKVKKNVTVERHKFFTRGQFENESIDQYIFELRKLALSCEFNDLMEDLIKDRLVCGVNDAGIRERLLREEKLTLEKAQEICRIAIVSKMYSENIKQEFIHEIKYKDNNGRTMTSSREHGYAEDVRDVVNALESRRASRGRGRPYQRAARGLAGPSTSREPAGQGAVRHESRGKINCTRCGRVHGLQNCPAFGKQCLRCLKMNHFARACGNKSHSVYCVQESEEQVINSINKNVDYWSVKLKINNKLVCFKLDSGADVNVLPLRYLSQIGVSKSQLLKSDTRLSSYSGETIEVIGKINLRVYYKKKLYALEFKVADVQSCPILSKHSCLELDLLRRVMSISVTAPTDLPPFLSLYEDVFNGIGCLPGQYSITLKDDAEPVIHAPRKLPFAIRDDVRKKLLEMESQKIIEKVEGPSEWVSSITVVKKANGDLRICLDPKELNNAIKREHFRLPSLDEIVSNLSGAKYFSTLDAYSGFWQVALDESSSLCTFNTPFGRYKFLRMPYGICSASEVFHKKIYENFDDIEGVCMYIDDLLIFGRTRIEHDERLKKVLERCRKINLKLNKDKCKFGLDEIKYLGHRISKNGLYPDDSHLTAITNMPSPKNKKDVERFLGLVTYVGAFIPNLSDRTLPLRELLKKETEWHWDERHNKCIDDLKKCLMTRPVLQYYCLKKPIVLSVDASKTGLGACLMQNNLPVCYASKALTKTEQRYAQIEKELYACVFACERFHAYIYGRVDVTVETDHKPLISIFKKPIVDAPLRLQRMLLRLQRYTFRLIYKPGRHLHIADALSRAYEPCEAVTHQSAAAGHEDESSGRELDEVCAVVREAVRATSRHISDVQFINIQKHTEIDDELVQLKKYILQGWPTDKNKVVEVARTYWTFKESLSVAYGLVWKDNRVVIPRSLRKEMLNKIHLGHMGLEKCKLRAREAVFWPNINKDLSNLISNCDVCLSHRKNNQKEELKPHEIPDRPWAKDSEATE</sequence>
<dbReference type="FunFam" id="3.10.20.370:FF:000001">
    <property type="entry name" value="Retrovirus-related Pol polyprotein from transposon 17.6-like protein"/>
    <property type="match status" value="1"/>
</dbReference>
<dbReference type="Pfam" id="PF17917">
    <property type="entry name" value="RT_RNaseH"/>
    <property type="match status" value="1"/>
</dbReference>
<feature type="domain" description="Integrase zinc-binding" evidence="11">
    <location>
        <begin position="986"/>
        <end position="1039"/>
    </location>
</feature>
<evidence type="ECO:0000256" key="6">
    <source>
        <dbReference type="ARBA" id="ARBA00022801"/>
    </source>
</evidence>
<feature type="domain" description="Reverse transcriptase" evidence="9">
    <location>
        <begin position="510"/>
        <end position="667"/>
    </location>
</feature>
<dbReference type="SUPFAM" id="SSF56672">
    <property type="entry name" value="DNA/RNA polymerases"/>
    <property type="match status" value="1"/>
</dbReference>
<name>A0ABD0SK69_LOXSC</name>
<dbReference type="PANTHER" id="PTHR37984:SF8">
    <property type="entry name" value="CCHC-TYPE DOMAIN-CONTAINING PROTEIN"/>
    <property type="match status" value="1"/>
</dbReference>
<dbReference type="InterPro" id="IPR041373">
    <property type="entry name" value="RT_RNaseH"/>
</dbReference>
<dbReference type="InterPro" id="IPR041588">
    <property type="entry name" value="Integrase_H2C2"/>
</dbReference>
<evidence type="ECO:0000256" key="1">
    <source>
        <dbReference type="ARBA" id="ARBA00012493"/>
    </source>
</evidence>
<evidence type="ECO:0000256" key="2">
    <source>
        <dbReference type="ARBA" id="ARBA00022679"/>
    </source>
</evidence>
<dbReference type="InterPro" id="IPR050951">
    <property type="entry name" value="Retrovirus_Pol_polyprotein"/>
</dbReference>
<evidence type="ECO:0000256" key="8">
    <source>
        <dbReference type="SAM" id="MobiDB-lite"/>
    </source>
</evidence>